<sequence length="89" mass="10295">MKKFARKESSKCLTQTRFKKRIVKTGLPGAHTTQEEFCRRVYPYVLGVHYDKEYGVQDCRVRCQNATDRYTISVVDGTSCDVLKNVREG</sequence>
<proteinExistence type="predicted"/>
<evidence type="ECO:0000313" key="2">
    <source>
        <dbReference type="Proteomes" id="UP001321473"/>
    </source>
</evidence>
<accession>A0AAQ4DNY5</accession>
<gene>
    <name evidence="1" type="ORF">V5799_033216</name>
</gene>
<name>A0AAQ4DNY5_AMBAM</name>
<dbReference type="AlphaFoldDB" id="A0AAQ4DNY5"/>
<reference evidence="1 2" key="1">
    <citation type="journal article" date="2023" name="Arcadia Sci">
        <title>De novo assembly of a long-read Amblyomma americanum tick genome.</title>
        <authorList>
            <person name="Chou S."/>
            <person name="Poskanzer K.E."/>
            <person name="Rollins M."/>
            <person name="Thuy-Boun P.S."/>
        </authorList>
    </citation>
    <scope>NUCLEOTIDE SEQUENCE [LARGE SCALE GENOMIC DNA]</scope>
    <source>
        <strain evidence="1">F_SG_1</strain>
        <tissue evidence="1">Salivary glands</tissue>
    </source>
</reference>
<protein>
    <submittedName>
        <fullName evidence="1">Uncharacterized protein</fullName>
    </submittedName>
</protein>
<keyword evidence="2" id="KW-1185">Reference proteome</keyword>
<comment type="caution">
    <text evidence="1">The sequence shown here is derived from an EMBL/GenBank/DDBJ whole genome shotgun (WGS) entry which is preliminary data.</text>
</comment>
<dbReference type="Proteomes" id="UP001321473">
    <property type="component" value="Unassembled WGS sequence"/>
</dbReference>
<evidence type="ECO:0000313" key="1">
    <source>
        <dbReference type="EMBL" id="KAK8764175.1"/>
    </source>
</evidence>
<organism evidence="1 2">
    <name type="scientific">Amblyomma americanum</name>
    <name type="common">Lone star tick</name>
    <dbReference type="NCBI Taxonomy" id="6943"/>
    <lineage>
        <taxon>Eukaryota</taxon>
        <taxon>Metazoa</taxon>
        <taxon>Ecdysozoa</taxon>
        <taxon>Arthropoda</taxon>
        <taxon>Chelicerata</taxon>
        <taxon>Arachnida</taxon>
        <taxon>Acari</taxon>
        <taxon>Parasitiformes</taxon>
        <taxon>Ixodida</taxon>
        <taxon>Ixodoidea</taxon>
        <taxon>Ixodidae</taxon>
        <taxon>Amblyomminae</taxon>
        <taxon>Amblyomma</taxon>
    </lineage>
</organism>
<dbReference type="EMBL" id="JARKHS020028591">
    <property type="protein sequence ID" value="KAK8764175.1"/>
    <property type="molecule type" value="Genomic_DNA"/>
</dbReference>